<evidence type="ECO:0000256" key="1">
    <source>
        <dbReference type="SAM" id="Phobius"/>
    </source>
</evidence>
<protein>
    <submittedName>
        <fullName evidence="2">Uncharacterized protein</fullName>
    </submittedName>
</protein>
<dbReference type="EMBL" id="PYYB01000001">
    <property type="protein sequence ID" value="PTL59464.1"/>
    <property type="molecule type" value="Genomic_DNA"/>
</dbReference>
<feature type="transmembrane region" description="Helical" evidence="1">
    <location>
        <begin position="52"/>
        <end position="72"/>
    </location>
</feature>
<organism evidence="2 3">
    <name type="scientific">Paraconexibacter algicola</name>
    <dbReference type="NCBI Taxonomy" id="2133960"/>
    <lineage>
        <taxon>Bacteria</taxon>
        <taxon>Bacillati</taxon>
        <taxon>Actinomycetota</taxon>
        <taxon>Thermoleophilia</taxon>
        <taxon>Solirubrobacterales</taxon>
        <taxon>Paraconexibacteraceae</taxon>
        <taxon>Paraconexibacter</taxon>
    </lineage>
</organism>
<dbReference type="Proteomes" id="UP000240739">
    <property type="component" value="Unassembled WGS sequence"/>
</dbReference>
<comment type="caution">
    <text evidence="2">The sequence shown here is derived from an EMBL/GenBank/DDBJ whole genome shotgun (WGS) entry which is preliminary data.</text>
</comment>
<dbReference type="AlphaFoldDB" id="A0A2T4UJN2"/>
<name>A0A2T4UJN2_9ACTN</name>
<keyword evidence="1" id="KW-1133">Transmembrane helix</keyword>
<dbReference type="OrthoDB" id="9919385at2"/>
<dbReference type="RefSeq" id="WP_107568109.1">
    <property type="nucleotide sequence ID" value="NZ_PYYB01000001.1"/>
</dbReference>
<sequence>MGRARTVAARASRLVARRLTPERTRRATFFERHTVGRLTWAQLTRLNQALELVGRLTTVLLIAFAVSTVVGVDWRGAAEEVVNSGRPVQGALAVAVVFVLLTFVALRSVIGFGRWRIQRELWRRDVAALQRGEAAPQAGVRAPGADGSG</sequence>
<feature type="transmembrane region" description="Helical" evidence="1">
    <location>
        <begin position="92"/>
        <end position="113"/>
    </location>
</feature>
<evidence type="ECO:0000313" key="2">
    <source>
        <dbReference type="EMBL" id="PTL59464.1"/>
    </source>
</evidence>
<keyword evidence="1" id="KW-0472">Membrane</keyword>
<gene>
    <name evidence="2" type="ORF">C7Y72_07275</name>
</gene>
<keyword evidence="1" id="KW-0812">Transmembrane</keyword>
<proteinExistence type="predicted"/>
<evidence type="ECO:0000313" key="3">
    <source>
        <dbReference type="Proteomes" id="UP000240739"/>
    </source>
</evidence>
<accession>A0A2T4UJN2</accession>
<keyword evidence="3" id="KW-1185">Reference proteome</keyword>
<reference evidence="2 3" key="1">
    <citation type="submission" date="2018-03" db="EMBL/GenBank/DDBJ databases">
        <title>Aquarubrobacter algicola gen. nov., sp. nov., a novel actinobacterium isolated from shallow eutrophic lake during the end of cyanobacterial harmful algal blooms.</title>
        <authorList>
            <person name="Chun S.J."/>
        </authorList>
    </citation>
    <scope>NUCLEOTIDE SEQUENCE [LARGE SCALE GENOMIC DNA]</scope>
    <source>
        <strain evidence="2 3">Seoho-28</strain>
    </source>
</reference>